<dbReference type="Pfam" id="PF00128">
    <property type="entry name" value="Alpha-amylase"/>
    <property type="match status" value="1"/>
</dbReference>
<reference evidence="2 3" key="1">
    <citation type="journal article" date="2013" name="Genome Biol.">
        <title>Genome of Acanthamoeba castellanii highlights extensive lateral gene transfer and early evolution of tyrosine kinase signaling.</title>
        <authorList>
            <person name="Clarke M."/>
            <person name="Lohan A.J."/>
            <person name="Liu B."/>
            <person name="Lagkouvardos I."/>
            <person name="Roy S."/>
            <person name="Zafar N."/>
            <person name="Bertelli C."/>
            <person name="Schilde C."/>
            <person name="Kianianmomeni A."/>
            <person name="Burglin T.R."/>
            <person name="Frech C."/>
            <person name="Turcotte B."/>
            <person name="Kopec K.O."/>
            <person name="Synnott J.M."/>
            <person name="Choo C."/>
            <person name="Paponov I."/>
            <person name="Finkler A."/>
            <person name="Soon Heng Tan C."/>
            <person name="Hutchins A.P."/>
            <person name="Weinmeier T."/>
            <person name="Rattei T."/>
            <person name="Chu J.S."/>
            <person name="Gimenez G."/>
            <person name="Irimia M."/>
            <person name="Rigden D.J."/>
            <person name="Fitzpatrick D.A."/>
            <person name="Lorenzo-Morales J."/>
            <person name="Bateman A."/>
            <person name="Chiu C.H."/>
            <person name="Tang P."/>
            <person name="Hegemann P."/>
            <person name="Fromm H."/>
            <person name="Raoult D."/>
            <person name="Greub G."/>
            <person name="Miranda-Saavedra D."/>
            <person name="Chen N."/>
            <person name="Nash P."/>
            <person name="Ginger M.L."/>
            <person name="Horn M."/>
            <person name="Schaap P."/>
            <person name="Caler L."/>
            <person name="Loftus B."/>
        </authorList>
    </citation>
    <scope>NUCLEOTIDE SEQUENCE [LARGE SCALE GENOMIC DNA]</scope>
    <source>
        <strain evidence="2 3">Neff</strain>
    </source>
</reference>
<proteinExistence type="predicted"/>
<dbReference type="OrthoDB" id="1740265at2759"/>
<organism evidence="2 3">
    <name type="scientific">Acanthamoeba castellanii (strain ATCC 30010 / Neff)</name>
    <dbReference type="NCBI Taxonomy" id="1257118"/>
    <lineage>
        <taxon>Eukaryota</taxon>
        <taxon>Amoebozoa</taxon>
        <taxon>Discosea</taxon>
        <taxon>Longamoebia</taxon>
        <taxon>Centramoebida</taxon>
        <taxon>Acanthamoebidae</taxon>
        <taxon>Acanthamoeba</taxon>
    </lineage>
</organism>
<name>L8HJ75_ACACF</name>
<evidence type="ECO:0000313" key="3">
    <source>
        <dbReference type="Proteomes" id="UP000011083"/>
    </source>
</evidence>
<dbReference type="VEuPathDB" id="AmoebaDB:ACA1_074160"/>
<dbReference type="EMBL" id="KB007798">
    <property type="protein sequence ID" value="ELR25629.1"/>
    <property type="molecule type" value="Genomic_DNA"/>
</dbReference>
<dbReference type="SUPFAM" id="SSF51445">
    <property type="entry name" value="(Trans)glycosidases"/>
    <property type="match status" value="1"/>
</dbReference>
<keyword evidence="3" id="KW-1185">Reference proteome</keyword>
<dbReference type="PANTHER" id="PTHR47786">
    <property type="entry name" value="ALPHA-1,4-GLUCAN:MALTOSE-1-PHOSPHATE MALTOSYLTRANSFERASE"/>
    <property type="match status" value="1"/>
</dbReference>
<evidence type="ECO:0000313" key="2">
    <source>
        <dbReference type="EMBL" id="ELR25629.1"/>
    </source>
</evidence>
<dbReference type="AlphaFoldDB" id="L8HJ75"/>
<dbReference type="GeneID" id="14926694"/>
<dbReference type="Gene3D" id="3.20.20.80">
    <property type="entry name" value="Glycosidases"/>
    <property type="match status" value="1"/>
</dbReference>
<dbReference type="InterPro" id="IPR006047">
    <property type="entry name" value="GH13_cat_dom"/>
</dbReference>
<feature type="domain" description="Glycosyl hydrolase family 13 catalytic" evidence="1">
    <location>
        <begin position="51"/>
        <end position="417"/>
    </location>
</feature>
<dbReference type="OMA" id="FRWTNAS"/>
<dbReference type="RefSeq" id="XP_004358062.1">
    <property type="nucleotide sequence ID" value="XM_004358005.1"/>
</dbReference>
<dbReference type="InterPro" id="IPR017853">
    <property type="entry name" value="GH"/>
</dbReference>
<dbReference type="Proteomes" id="UP000011083">
    <property type="component" value="Unassembled WGS sequence"/>
</dbReference>
<dbReference type="STRING" id="1257118.L8HJ75"/>
<evidence type="ECO:0000259" key="1">
    <source>
        <dbReference type="SMART" id="SM00642"/>
    </source>
</evidence>
<protein>
    <submittedName>
        <fullName evidence="2">Alpha amylase</fullName>
    </submittedName>
</protein>
<dbReference type="PANTHER" id="PTHR47786:SF2">
    <property type="entry name" value="GLYCOSYL HYDROLASE FAMILY 13 CATALYTIC DOMAIN-CONTAINING PROTEIN"/>
    <property type="match status" value="1"/>
</dbReference>
<dbReference type="KEGG" id="acan:ACA1_074160"/>
<dbReference type="SMART" id="SM00642">
    <property type="entry name" value="Aamy"/>
    <property type="match status" value="1"/>
</dbReference>
<sequence length="516" mass="60226">MRSSKLTKSSSDYALSSLQSRTLQPVEEASPLSIWPGGWILYEISTRPWLYTLTKKYKRPITKLNDIPDEEFLALKDRGVDMVWMMGVFQLGAYGLKYDRTNVNQVNGYRQLLPDYTEQDVIGSPYAIVDYHCNSQLGTDEDLRNFHKRLNSLGLYLMLDFVPNHTAVDCEWAKTDPNFYVRSPKDSQKPYSDAYHPESGIAYGSCGWGAWQDTLQLNHWNPELARLRTQELCHVASMCDGIRCDMAYLALNDLIEQNWGHQLYTWGWKKPATEWWEGAIKAVKQRFPNVVLLAEVYSPWQELGFDYTYDKQLYDRLSWGHLDYTKDWFIHNSPSFTKRSAHFVSNHDEPREAIHFGSWWRAAAAALLSFTLPGVRFFWQGQWEGHQNKLAVHLRRAREEQPHSEVVAFYDKLLPIISHEIFKKGEWVYLDVWGTDQSWRLMAWRWSYGKERRLCVLNFSDYEGTGRVIVSDAEGEGDIPIVELLSGEKYERPAKEMRQDGLFVIVPPWYGQIFSY</sequence>
<gene>
    <name evidence="2" type="ORF">ACA1_074160</name>
</gene>
<accession>L8HJ75</accession>
<dbReference type="GO" id="GO:0005975">
    <property type="term" value="P:carbohydrate metabolic process"/>
    <property type="evidence" value="ECO:0007669"/>
    <property type="project" value="InterPro"/>
</dbReference>